<comment type="caution">
    <text evidence="4">The sequence shown here is derived from an EMBL/GenBank/DDBJ whole genome shotgun (WGS) entry which is preliminary data.</text>
</comment>
<dbReference type="AlphaFoldDB" id="A0A4Z0HUW1"/>
<evidence type="ECO:0000313" key="4">
    <source>
        <dbReference type="EMBL" id="TGB47776.1"/>
    </source>
</evidence>
<dbReference type="SUPFAM" id="SSF48498">
    <property type="entry name" value="Tetracyclin repressor-like, C-terminal domain"/>
    <property type="match status" value="1"/>
</dbReference>
<accession>A0A4Z0HUW1</accession>
<dbReference type="Gene3D" id="1.10.357.10">
    <property type="entry name" value="Tetracycline Repressor, domain 2"/>
    <property type="match status" value="1"/>
</dbReference>
<dbReference type="InterPro" id="IPR009057">
    <property type="entry name" value="Homeodomain-like_sf"/>
</dbReference>
<dbReference type="Proteomes" id="UP000297792">
    <property type="component" value="Unassembled WGS sequence"/>
</dbReference>
<evidence type="ECO:0000313" key="5">
    <source>
        <dbReference type="Proteomes" id="UP000297792"/>
    </source>
</evidence>
<evidence type="ECO:0000256" key="3">
    <source>
        <dbReference type="ARBA" id="ARBA00023163"/>
    </source>
</evidence>
<dbReference type="PANTHER" id="PTHR30055">
    <property type="entry name" value="HTH-TYPE TRANSCRIPTIONAL REGULATOR RUTR"/>
    <property type="match status" value="1"/>
</dbReference>
<dbReference type="SUPFAM" id="SSF46689">
    <property type="entry name" value="Homeodomain-like"/>
    <property type="match status" value="1"/>
</dbReference>
<dbReference type="PROSITE" id="PS50977">
    <property type="entry name" value="HTH_TETR_2"/>
    <property type="match status" value="1"/>
</dbReference>
<evidence type="ECO:0000256" key="1">
    <source>
        <dbReference type="ARBA" id="ARBA00023015"/>
    </source>
</evidence>
<dbReference type="InterPro" id="IPR001647">
    <property type="entry name" value="HTH_TetR"/>
</dbReference>
<gene>
    <name evidence="4" type="ORF">EJD98_02390</name>
</gene>
<name>A0A4Z0HUW1_MYCPR</name>
<dbReference type="PRINTS" id="PR00455">
    <property type="entry name" value="HTHTETR"/>
</dbReference>
<dbReference type="InterPro" id="IPR050109">
    <property type="entry name" value="HTH-type_TetR-like_transc_reg"/>
</dbReference>
<keyword evidence="3" id="KW-0804">Transcription</keyword>
<sequence>MIQTGGIREDTLNMSAGKQVSLRRDATDNRRRILEAARALFVTKGLSPGLNDVAHHAGVGVATVYRRFPTKSELIHQVYAEALDHCIVKLESAHRSEDAWTAMESALISLCEMSASDRGFREMAFEVSGAEFCPAAARERLISVIAAVVERAKDQGCIRRDLSHTDIPILGMLAGSVNDYAGAVAPDLWRRYVVLMLDGVRRRPAQTHMPARAFTDAQLNSVLGLCPPGGPQTLRPRG</sequence>
<proteinExistence type="predicted"/>
<dbReference type="RefSeq" id="WP_081814179.1">
    <property type="nucleotide sequence ID" value="NZ_RWJZ01000001.1"/>
</dbReference>
<protein>
    <submittedName>
        <fullName evidence="4">TetR/AcrR family transcriptional regulator</fullName>
    </submittedName>
</protein>
<organism evidence="4 5">
    <name type="scientific">Mycolicibacterium peregrinum</name>
    <name type="common">Mycobacterium peregrinum</name>
    <dbReference type="NCBI Taxonomy" id="43304"/>
    <lineage>
        <taxon>Bacteria</taxon>
        <taxon>Bacillati</taxon>
        <taxon>Actinomycetota</taxon>
        <taxon>Actinomycetes</taxon>
        <taxon>Mycobacteriales</taxon>
        <taxon>Mycobacteriaceae</taxon>
        <taxon>Mycolicibacterium</taxon>
    </lineage>
</organism>
<keyword evidence="2" id="KW-0238">DNA-binding</keyword>
<keyword evidence="5" id="KW-1185">Reference proteome</keyword>
<dbReference type="Pfam" id="PF00440">
    <property type="entry name" value="TetR_N"/>
    <property type="match status" value="1"/>
</dbReference>
<evidence type="ECO:0000256" key="2">
    <source>
        <dbReference type="ARBA" id="ARBA00023125"/>
    </source>
</evidence>
<keyword evidence="1" id="KW-0805">Transcription regulation</keyword>
<dbReference type="EMBL" id="RWKA01000001">
    <property type="protein sequence ID" value="TGB47776.1"/>
    <property type="molecule type" value="Genomic_DNA"/>
</dbReference>
<dbReference type="GO" id="GO:0003700">
    <property type="term" value="F:DNA-binding transcription factor activity"/>
    <property type="evidence" value="ECO:0007669"/>
    <property type="project" value="TreeGrafter"/>
</dbReference>
<reference evidence="4 5" key="1">
    <citation type="submission" date="2018-12" db="EMBL/GenBank/DDBJ databases">
        <title>Draft genome sequences of Mycolicibacterium peregrinum isolated from a pig with lymphadenitis and from soil on the same Japanese pig farm.</title>
        <authorList>
            <person name="Komatsu T."/>
            <person name="Ohya K."/>
            <person name="Sawai K."/>
            <person name="Odoi J.O."/>
            <person name="Otsu K."/>
            <person name="Ota A."/>
            <person name="Ito T."/>
            <person name="Kawai M."/>
            <person name="Maruyama F."/>
        </authorList>
    </citation>
    <scope>NUCLEOTIDE SEQUENCE [LARGE SCALE GENOMIC DNA]</scope>
    <source>
        <strain evidence="4 5">138</strain>
    </source>
</reference>
<dbReference type="PANTHER" id="PTHR30055:SF234">
    <property type="entry name" value="HTH-TYPE TRANSCRIPTIONAL REGULATOR BETI"/>
    <property type="match status" value="1"/>
</dbReference>
<dbReference type="InterPro" id="IPR036271">
    <property type="entry name" value="Tet_transcr_reg_TetR-rel_C_sf"/>
</dbReference>
<dbReference type="GO" id="GO:0000976">
    <property type="term" value="F:transcription cis-regulatory region binding"/>
    <property type="evidence" value="ECO:0007669"/>
    <property type="project" value="TreeGrafter"/>
</dbReference>